<feature type="domain" description="Lipoprotein-associated type-17" evidence="3">
    <location>
        <begin position="972"/>
        <end position="1047"/>
    </location>
</feature>
<dbReference type="EMBL" id="CP017813">
    <property type="protein sequence ID" value="APJ38127.1"/>
    <property type="molecule type" value="Genomic_DNA"/>
</dbReference>
<feature type="chain" id="PRO_5012589033" description="Lipoprotein-associated type-17 domain-containing protein" evidence="2">
    <location>
        <begin position="27"/>
        <end position="1600"/>
    </location>
</feature>
<feature type="signal peptide" evidence="2">
    <location>
        <begin position="1"/>
        <end position="26"/>
    </location>
</feature>
<keyword evidence="2" id="KW-0732">Signal</keyword>
<dbReference type="Pfam" id="PF04200">
    <property type="entry name" value="Lipoprotein_17"/>
    <property type="match status" value="3"/>
</dbReference>
<sequence>MKKTKKRFYKLIVGSTTLIATGLLGAASISCNFKRVGTGSTNNSGGDWSLPSTKPGITNPPKTDYEDMSDVVNIDQIFKNVRLNDAYAQKTPLDTFIKNYNNAFKILRIANATLPFERVKEDEAISEKYLKKSAELFATKLPTFLSNENALYLDFFGYYTEAKRVNDKLVVDFYVADLSKLQDQQQILHKEFSFNYPNLSEVPSEPKQPEQPDQSGSGTPTDPVESVESKLNELIKQVNVSLASGLKAAELTATQVKVENLVFKINNQVSDLVTDVVLSAQGSNSLSVSFKLTQDGKKSNERLVQLTGFKDLSELELLKLNNPKLFEAYNRIKLYSTISDNPLSLKAIRKNIPSFKLINAGEGITLSEVNYVVNPFEGRLIAHFSISDGNESYRVAKVFNLQEVSNIVQLVNDNLNTYVGYYNSKADQFSDLLYAIIKFANRNDLSDEEKEIAKDRVLTLIYLKAQIADPATALAKVEEFSNLVASQAEVIVDKKRKFDEEKSALAVIFDDLKNVITPLNSLNIAHAEFQKPELTRFLQGYFSDFIDNYYYGTKEVNGDLVVQNEYGPYGIWYISVPNLLAKNLLYRMDGSFADEVVKKAAKAINYFVSDLTHYAPLPYSKNTYGNKLFDRPNHVNDVLIAKLFSLINDDPNHDLDNLAPKLVEVYQNLIEKEVLLPSDFDKDDTTLSALINTVRLLNLTISLNSSIYTAYKDLDFAVQYFSAKLSNEYKAKWKLDKVLENNSKWLQLAKNLKLAEYEILENTFTKFFDTQILMRPARFNSLLLTRNSWETVEKFVSDFNAQNKANVFLDQKRLNDRYAKFIPTIAAQTLPFEKWNLKLTQEDPEKPNQLLLTLELLDETNNKEKISLFSKYVTYVQLEVPEHTISHAYAEEASRANTLASEVTIDRLKLKVSNSEIKVKDVVLKPNNKTGSLVVSYKIEFKGKTSTTDDLVINGFITEQAYLDQVREGLSVTLKDDFDKTQTYPSRVTNEAFNPIVVPDNVVIFDKEFSEANDQTGTLKYKLSLKLKTNQSDTPKAEHTFEFDGFKINQLAVSLQNVSLSASDNAKTKLPSNVDISSSTTDLVVDYGDAAHDGISVEFILRKANDNQGTLKVAGIFKQDGYEDTTKEFDVLTGFATDIAIVEAKAQEVAVSINSSTQPANPDGYEISNWNFTIESKITGKSKVSFTLTKTSSGTQAQISDHEVVVDEEGAGVDYFKEKLITSGQIFGSDAVKASNHVLAEDSETTELNNKILEFNKKIEYTADEKIYKDDPVAVFLSFASNAAQAKEIAQNKASNNTEATNKDALIKLNNAFPKFIKLVNQYANGTASVKNDETKKIINDFVQYFFTNYFSDELTGSDGTKYDASTSATYPTWFAIPSKIAGALIYGTDVLTPEIYANAVRVLDIYVKNITNYTVTLHGNFAWGKGKFIDNPLHFEQLLLPRLVVMIAKKDVDGIDSIASQTKIVINNLIKNDKLFTINNEKNTRAFVDTLRKLSFGISSADQRQKVKLSEELKPLFEHPISKLSSDLTQTKLKENNESAKEKLNSLGMLLYIEKLLGQNTELLDALKNLFSNTTTNDYPQFNQTFKWVKDELTRAFSN</sequence>
<keyword evidence="5" id="KW-1185">Reference proteome</keyword>
<protein>
    <recommendedName>
        <fullName evidence="3">Lipoprotein-associated type-17 domain-containing protein</fullName>
    </recommendedName>
</protein>
<dbReference type="PROSITE" id="PS51257">
    <property type="entry name" value="PROKAR_LIPOPROTEIN"/>
    <property type="match status" value="1"/>
</dbReference>
<dbReference type="RefSeq" id="WP_073372132.1">
    <property type="nucleotide sequence ID" value="NZ_CP017813.1"/>
</dbReference>
<organism evidence="4 5">
    <name type="scientific">Mycoplasmopsis pullorum</name>
    <dbReference type="NCBI Taxonomy" id="48003"/>
    <lineage>
        <taxon>Bacteria</taxon>
        <taxon>Bacillati</taxon>
        <taxon>Mycoplasmatota</taxon>
        <taxon>Mycoplasmoidales</taxon>
        <taxon>Metamycoplasmataceae</taxon>
        <taxon>Mycoplasmopsis</taxon>
    </lineage>
</organism>
<accession>A0A1L4FR91</accession>
<gene>
    <name evidence="4" type="ORF">BLA55_00255</name>
</gene>
<dbReference type="Proteomes" id="UP000184322">
    <property type="component" value="Chromosome"/>
</dbReference>
<evidence type="ECO:0000256" key="2">
    <source>
        <dbReference type="SAM" id="SignalP"/>
    </source>
</evidence>
<feature type="domain" description="Lipoprotein-associated type-17" evidence="3">
    <location>
        <begin position="1056"/>
        <end position="1137"/>
    </location>
</feature>
<dbReference type="KEGG" id="mpul:BLA55_00255"/>
<feature type="compositionally biased region" description="Polar residues" evidence="1">
    <location>
        <begin position="211"/>
        <end position="220"/>
    </location>
</feature>
<evidence type="ECO:0000259" key="3">
    <source>
        <dbReference type="Pfam" id="PF04200"/>
    </source>
</evidence>
<evidence type="ECO:0000313" key="5">
    <source>
        <dbReference type="Proteomes" id="UP000184322"/>
    </source>
</evidence>
<reference evidence="5" key="1">
    <citation type="submission" date="2016-10" db="EMBL/GenBank/DDBJ databases">
        <authorList>
            <person name="Beylefeld A."/>
            <person name="Abolnik C."/>
        </authorList>
    </citation>
    <scope>NUCLEOTIDE SEQUENCE [LARGE SCALE GENOMIC DNA]</scope>
    <source>
        <strain evidence="5">B359_6</strain>
    </source>
</reference>
<evidence type="ECO:0000256" key="1">
    <source>
        <dbReference type="SAM" id="MobiDB-lite"/>
    </source>
</evidence>
<dbReference type="OrthoDB" id="403803at2"/>
<feature type="region of interest" description="Disordered" evidence="1">
    <location>
        <begin position="199"/>
        <end position="226"/>
    </location>
</feature>
<dbReference type="InterPro" id="IPR007326">
    <property type="entry name" value="Lipoprotein-assoc_dom"/>
</dbReference>
<name>A0A1L4FR91_9BACT</name>
<evidence type="ECO:0000313" key="4">
    <source>
        <dbReference type="EMBL" id="APJ38127.1"/>
    </source>
</evidence>
<feature type="domain" description="Lipoprotein-associated type-17" evidence="3">
    <location>
        <begin position="890"/>
        <end position="957"/>
    </location>
</feature>
<proteinExistence type="predicted"/>
<dbReference type="STRING" id="48003.BLA55_00255"/>